<protein>
    <recommendedName>
        <fullName evidence="3">Glycosyltransferase RgtA/B/C/D-like domain-containing protein</fullName>
    </recommendedName>
</protein>
<feature type="transmembrane region" description="Helical" evidence="1">
    <location>
        <begin position="93"/>
        <end position="112"/>
    </location>
</feature>
<feature type="transmembrane region" description="Helical" evidence="1">
    <location>
        <begin position="16"/>
        <end position="33"/>
    </location>
</feature>
<sequence length="182" mass="20471">MISTSTLNKIKPKKTAIPLSLIVLFGLAVRFYYVPTDLPIVSDGFFDFVYATKTVFEGSLPIGYGTTNTGWANFLSLFFSLSDTSDPFYLMEIQRSLSIILSALTTIPAFFIFKKFVNVRWALFGSILLIIEPRLLMMSLEGINYSLFIFIFVLAIALFLKKTNISLFLSFGCIACATLVRY</sequence>
<proteinExistence type="predicted"/>
<feature type="non-terminal residue" evidence="2">
    <location>
        <position position="182"/>
    </location>
</feature>
<keyword evidence="1" id="KW-0812">Transmembrane</keyword>
<keyword evidence="1" id="KW-1133">Transmembrane helix</keyword>
<feature type="transmembrane region" description="Helical" evidence="1">
    <location>
        <begin position="142"/>
        <end position="160"/>
    </location>
</feature>
<dbReference type="EMBL" id="UINC01143902">
    <property type="protein sequence ID" value="SVD33096.1"/>
    <property type="molecule type" value="Genomic_DNA"/>
</dbReference>
<evidence type="ECO:0000256" key="1">
    <source>
        <dbReference type="SAM" id="Phobius"/>
    </source>
</evidence>
<evidence type="ECO:0008006" key="3">
    <source>
        <dbReference type="Google" id="ProtNLM"/>
    </source>
</evidence>
<reference evidence="2" key="1">
    <citation type="submission" date="2018-05" db="EMBL/GenBank/DDBJ databases">
        <authorList>
            <person name="Lanie J.A."/>
            <person name="Ng W.-L."/>
            <person name="Kazmierczak K.M."/>
            <person name="Andrzejewski T.M."/>
            <person name="Davidsen T.M."/>
            <person name="Wayne K.J."/>
            <person name="Tettelin H."/>
            <person name="Glass J.I."/>
            <person name="Rusch D."/>
            <person name="Podicherti R."/>
            <person name="Tsui H.-C.T."/>
            <person name="Winkler M.E."/>
        </authorList>
    </citation>
    <scope>NUCLEOTIDE SEQUENCE</scope>
</reference>
<feature type="transmembrane region" description="Helical" evidence="1">
    <location>
        <begin position="119"/>
        <end position="136"/>
    </location>
</feature>
<evidence type="ECO:0000313" key="2">
    <source>
        <dbReference type="EMBL" id="SVD33096.1"/>
    </source>
</evidence>
<dbReference type="AlphaFoldDB" id="A0A382UFQ5"/>
<organism evidence="2">
    <name type="scientific">marine metagenome</name>
    <dbReference type="NCBI Taxonomy" id="408172"/>
    <lineage>
        <taxon>unclassified sequences</taxon>
        <taxon>metagenomes</taxon>
        <taxon>ecological metagenomes</taxon>
    </lineage>
</organism>
<gene>
    <name evidence="2" type="ORF">METZ01_LOCUS385950</name>
</gene>
<accession>A0A382UFQ5</accession>
<keyword evidence="1" id="KW-0472">Membrane</keyword>
<name>A0A382UFQ5_9ZZZZ</name>